<comment type="caution">
    <text evidence="1">The sequence shown here is derived from an EMBL/GenBank/DDBJ whole genome shotgun (WGS) entry which is preliminary data.</text>
</comment>
<keyword evidence="2" id="KW-1185">Reference proteome</keyword>
<name>A0ACB9FH13_ARCLA</name>
<gene>
    <name evidence="1" type="ORF">L6452_01563</name>
</gene>
<proteinExistence type="predicted"/>
<dbReference type="EMBL" id="CM042047">
    <property type="protein sequence ID" value="KAI3770430.1"/>
    <property type="molecule type" value="Genomic_DNA"/>
</dbReference>
<evidence type="ECO:0000313" key="1">
    <source>
        <dbReference type="EMBL" id="KAI3770430.1"/>
    </source>
</evidence>
<reference evidence="2" key="1">
    <citation type="journal article" date="2022" name="Mol. Ecol. Resour.">
        <title>The genomes of chicory, endive, great burdock and yacon provide insights into Asteraceae palaeo-polyploidization history and plant inulin production.</title>
        <authorList>
            <person name="Fan W."/>
            <person name="Wang S."/>
            <person name="Wang H."/>
            <person name="Wang A."/>
            <person name="Jiang F."/>
            <person name="Liu H."/>
            <person name="Zhao H."/>
            <person name="Xu D."/>
            <person name="Zhang Y."/>
        </authorList>
    </citation>
    <scope>NUCLEOTIDE SEQUENCE [LARGE SCALE GENOMIC DNA]</scope>
    <source>
        <strain evidence="2">cv. Niubang</strain>
    </source>
</reference>
<sequence>MSGSGVGTVCPLWADCAGQLGTIGPVVWTNGFGFCASQGEGNRSGKFEVHVIVKIIHVGNSGVGLDEIPGDLMVDFGLDLPRGVEVLDFQSKRSSYRFSNSGCMFGKIEYYS</sequence>
<dbReference type="Proteomes" id="UP001055879">
    <property type="component" value="Linkage Group LG01"/>
</dbReference>
<protein>
    <submittedName>
        <fullName evidence="1">Uncharacterized protein</fullName>
    </submittedName>
</protein>
<organism evidence="1 2">
    <name type="scientific">Arctium lappa</name>
    <name type="common">Greater burdock</name>
    <name type="synonym">Lappa major</name>
    <dbReference type="NCBI Taxonomy" id="4217"/>
    <lineage>
        <taxon>Eukaryota</taxon>
        <taxon>Viridiplantae</taxon>
        <taxon>Streptophyta</taxon>
        <taxon>Embryophyta</taxon>
        <taxon>Tracheophyta</taxon>
        <taxon>Spermatophyta</taxon>
        <taxon>Magnoliopsida</taxon>
        <taxon>eudicotyledons</taxon>
        <taxon>Gunneridae</taxon>
        <taxon>Pentapetalae</taxon>
        <taxon>asterids</taxon>
        <taxon>campanulids</taxon>
        <taxon>Asterales</taxon>
        <taxon>Asteraceae</taxon>
        <taxon>Carduoideae</taxon>
        <taxon>Cardueae</taxon>
        <taxon>Arctiinae</taxon>
        <taxon>Arctium</taxon>
    </lineage>
</organism>
<evidence type="ECO:0000313" key="2">
    <source>
        <dbReference type="Proteomes" id="UP001055879"/>
    </source>
</evidence>
<reference evidence="1 2" key="2">
    <citation type="journal article" date="2022" name="Mol. Ecol. Resour.">
        <title>The genomes of chicory, endive, great burdock and yacon provide insights into Asteraceae paleo-polyploidization history and plant inulin production.</title>
        <authorList>
            <person name="Fan W."/>
            <person name="Wang S."/>
            <person name="Wang H."/>
            <person name="Wang A."/>
            <person name="Jiang F."/>
            <person name="Liu H."/>
            <person name="Zhao H."/>
            <person name="Xu D."/>
            <person name="Zhang Y."/>
        </authorList>
    </citation>
    <scope>NUCLEOTIDE SEQUENCE [LARGE SCALE GENOMIC DNA]</scope>
    <source>
        <strain evidence="2">cv. Niubang</strain>
    </source>
</reference>
<accession>A0ACB9FH13</accession>